<keyword evidence="2 6" id="KW-0418">Kinase</keyword>
<dbReference type="GO" id="GO:0005737">
    <property type="term" value="C:cytoplasm"/>
    <property type="evidence" value="ECO:0007669"/>
    <property type="project" value="UniProtKB-SubCell"/>
</dbReference>
<dbReference type="GO" id="GO:0051287">
    <property type="term" value="F:NAD binding"/>
    <property type="evidence" value="ECO:0007669"/>
    <property type="project" value="UniProtKB-ARBA"/>
</dbReference>
<keyword evidence="1 6" id="KW-0808">Transferase</keyword>
<comment type="subcellular location">
    <subcellularLocation>
        <location evidence="6">Cytoplasm</location>
    </subcellularLocation>
</comment>
<keyword evidence="3 6" id="KW-0521">NADP</keyword>
<evidence type="ECO:0000256" key="6">
    <source>
        <dbReference type="HAMAP-Rule" id="MF_00361"/>
    </source>
</evidence>
<evidence type="ECO:0000313" key="7">
    <source>
        <dbReference type="EMBL" id="BCO08370.1"/>
    </source>
</evidence>
<dbReference type="GO" id="GO:0006741">
    <property type="term" value="P:NADP+ biosynthetic process"/>
    <property type="evidence" value="ECO:0007669"/>
    <property type="project" value="UniProtKB-UniRule"/>
</dbReference>
<comment type="caution">
    <text evidence="6">Lacks conserved residue(s) required for the propagation of feature annotation.</text>
</comment>
<keyword evidence="4 6" id="KW-0520">NAD</keyword>
<keyword evidence="6" id="KW-0067">ATP-binding</keyword>
<dbReference type="Proteomes" id="UP001063350">
    <property type="component" value="Chromosome"/>
</dbReference>
<dbReference type="InterPro" id="IPR017437">
    <property type="entry name" value="ATP-NAD_kinase_PpnK-typ_C"/>
</dbReference>
<feature type="binding site" evidence="6">
    <location>
        <position position="58"/>
    </location>
    <ligand>
        <name>NAD(+)</name>
        <dbReference type="ChEBI" id="CHEBI:57540"/>
    </ligand>
</feature>
<sequence length="291" mass="31857">MKKDFVGIITKRDAPDVHQVGTELATWLEQWGIRAALDRIDPAMDMLVILGGDGTLLHVAAQASHLDIPVVGINLGNLGFLTEVAAGEMYQALETILAGKARIEKRMMLRASLFSGRDGQESEPLFALNEVVIVKESTDRIMRLSSWADEEFITTYKGDGLIISTPTGSTAYNLSAGGPIVHAELGTILVTPICPFMLESRPVLLSPDVRITTRLADPENDVKVIVDGRPGWDMKAEDCLVVQAAAKPLRLISSPHKGYFAILRNKLNWGGRDEGFPLPDMVRKNRRDSGE</sequence>
<name>A0A915U076_9BACT</name>
<feature type="binding site" evidence="6">
    <location>
        <position position="159"/>
    </location>
    <ligand>
        <name>NAD(+)</name>
        <dbReference type="ChEBI" id="CHEBI:57540"/>
    </ligand>
</feature>
<comment type="cofactor">
    <cofactor evidence="6">
        <name>a divalent metal cation</name>
        <dbReference type="ChEBI" id="CHEBI:60240"/>
    </cofactor>
</comment>
<dbReference type="EC" id="2.7.1.23" evidence="6"/>
<comment type="similarity">
    <text evidence="6">Belongs to the NAD kinase family.</text>
</comment>
<dbReference type="GO" id="GO:0019674">
    <property type="term" value="P:NAD+ metabolic process"/>
    <property type="evidence" value="ECO:0007669"/>
    <property type="project" value="InterPro"/>
</dbReference>
<dbReference type="KEGG" id="ddu:GF1_07460"/>
<dbReference type="Pfam" id="PF20143">
    <property type="entry name" value="NAD_kinase_C"/>
    <property type="match status" value="1"/>
</dbReference>
<dbReference type="GO" id="GO:0046872">
    <property type="term" value="F:metal ion binding"/>
    <property type="evidence" value="ECO:0007669"/>
    <property type="project" value="UniProtKB-UniRule"/>
</dbReference>
<dbReference type="HAMAP" id="MF_00361">
    <property type="entry name" value="NAD_kinase"/>
    <property type="match status" value="1"/>
</dbReference>
<protein>
    <recommendedName>
        <fullName evidence="6">NAD kinase</fullName>
        <ecNumber evidence="6">2.7.1.23</ecNumber>
    </recommendedName>
    <alternativeName>
        <fullName evidence="6">ATP-dependent NAD kinase</fullName>
    </alternativeName>
</protein>
<dbReference type="RefSeq" id="WP_267928270.1">
    <property type="nucleotide sequence ID" value="NZ_AP024233.1"/>
</dbReference>
<dbReference type="GO" id="GO:0005524">
    <property type="term" value="F:ATP binding"/>
    <property type="evidence" value="ECO:0007669"/>
    <property type="project" value="UniProtKB-KW"/>
</dbReference>
<reference evidence="7" key="1">
    <citation type="submission" date="2020-12" db="EMBL/GenBank/DDBJ databases">
        <title>Desulfobium dissulfuricans gen. nov., sp. nov., a novel mesophilic, sulfate-reducing bacterium isolated from a deep-sea hydrothermal vent.</title>
        <authorList>
            <person name="Hashimoto Y."/>
            <person name="Tame A."/>
            <person name="Sawayama S."/>
            <person name="Miyazaki J."/>
            <person name="Takai K."/>
            <person name="Nakagawa S."/>
        </authorList>
    </citation>
    <scope>NUCLEOTIDE SEQUENCE</scope>
    <source>
        <strain evidence="7">GF1</strain>
    </source>
</reference>
<dbReference type="PANTHER" id="PTHR20275">
    <property type="entry name" value="NAD KINASE"/>
    <property type="match status" value="1"/>
</dbReference>
<dbReference type="InterPro" id="IPR017438">
    <property type="entry name" value="ATP-NAD_kinase_N"/>
</dbReference>
<evidence type="ECO:0000313" key="8">
    <source>
        <dbReference type="Proteomes" id="UP001063350"/>
    </source>
</evidence>
<feature type="binding site" evidence="6">
    <location>
        <position position="140"/>
    </location>
    <ligand>
        <name>NAD(+)</name>
        <dbReference type="ChEBI" id="CHEBI:57540"/>
    </ligand>
</feature>
<dbReference type="Gene3D" id="2.60.200.30">
    <property type="entry name" value="Probable inorganic polyphosphate/atp-NAD kinase, domain 2"/>
    <property type="match status" value="1"/>
</dbReference>
<dbReference type="SUPFAM" id="SSF111331">
    <property type="entry name" value="NAD kinase/diacylglycerol kinase-like"/>
    <property type="match status" value="1"/>
</dbReference>
<comment type="function">
    <text evidence="6">Involved in the regulation of the intracellular balance of NAD and NADP, and is a key enzyme in the biosynthesis of NADP. Catalyzes specifically the phosphorylation on 2'-hydroxyl of the adenosine moiety of NAD to yield NADP.</text>
</comment>
<dbReference type="InterPro" id="IPR016064">
    <property type="entry name" value="NAD/diacylglycerol_kinase_sf"/>
</dbReference>
<feature type="active site" description="Proton acceptor" evidence="6">
    <location>
        <position position="53"/>
    </location>
</feature>
<dbReference type="Gene3D" id="3.40.50.10330">
    <property type="entry name" value="Probable inorganic polyphosphate/atp-NAD kinase, domain 1"/>
    <property type="match status" value="1"/>
</dbReference>
<keyword evidence="6" id="KW-0963">Cytoplasm</keyword>
<proteinExistence type="inferred from homology"/>
<keyword evidence="8" id="KW-1185">Reference proteome</keyword>
<dbReference type="AlphaFoldDB" id="A0A915U076"/>
<dbReference type="GO" id="GO:0003951">
    <property type="term" value="F:NAD+ kinase activity"/>
    <property type="evidence" value="ECO:0007669"/>
    <property type="project" value="UniProtKB-UniRule"/>
</dbReference>
<gene>
    <name evidence="6 7" type="primary">nadK</name>
    <name evidence="7" type="ORF">GF1_07460</name>
</gene>
<keyword evidence="6" id="KW-0547">Nucleotide-binding</keyword>
<evidence type="ECO:0000256" key="2">
    <source>
        <dbReference type="ARBA" id="ARBA00022777"/>
    </source>
</evidence>
<feature type="binding site" evidence="6">
    <location>
        <begin position="129"/>
        <end position="130"/>
    </location>
    <ligand>
        <name>NAD(+)</name>
        <dbReference type="ChEBI" id="CHEBI:57540"/>
    </ligand>
</feature>
<feature type="binding site" evidence="6">
    <location>
        <position position="157"/>
    </location>
    <ligand>
        <name>NAD(+)</name>
        <dbReference type="ChEBI" id="CHEBI:57540"/>
    </ligand>
</feature>
<feature type="binding site" evidence="6">
    <location>
        <begin position="170"/>
        <end position="175"/>
    </location>
    <ligand>
        <name>NAD(+)</name>
        <dbReference type="ChEBI" id="CHEBI:57540"/>
    </ligand>
</feature>
<evidence type="ECO:0000256" key="4">
    <source>
        <dbReference type="ARBA" id="ARBA00023027"/>
    </source>
</evidence>
<evidence type="ECO:0000256" key="5">
    <source>
        <dbReference type="ARBA" id="ARBA00047925"/>
    </source>
</evidence>
<evidence type="ECO:0000256" key="3">
    <source>
        <dbReference type="ARBA" id="ARBA00022857"/>
    </source>
</evidence>
<accession>A0A915U076</accession>
<dbReference type="InterPro" id="IPR002504">
    <property type="entry name" value="NADK"/>
</dbReference>
<dbReference type="EMBL" id="AP024233">
    <property type="protein sequence ID" value="BCO08370.1"/>
    <property type="molecule type" value="Genomic_DNA"/>
</dbReference>
<dbReference type="PANTHER" id="PTHR20275:SF0">
    <property type="entry name" value="NAD KINASE"/>
    <property type="match status" value="1"/>
</dbReference>
<evidence type="ECO:0000256" key="1">
    <source>
        <dbReference type="ARBA" id="ARBA00022679"/>
    </source>
</evidence>
<organism evidence="7 8">
    <name type="scientific">Desulfolithobacter dissulfuricans</name>
    <dbReference type="NCBI Taxonomy" id="2795293"/>
    <lineage>
        <taxon>Bacteria</taxon>
        <taxon>Pseudomonadati</taxon>
        <taxon>Thermodesulfobacteriota</taxon>
        <taxon>Desulfobulbia</taxon>
        <taxon>Desulfobulbales</taxon>
        <taxon>Desulfobulbaceae</taxon>
        <taxon>Desulfolithobacter</taxon>
    </lineage>
</organism>
<feature type="binding site" evidence="6">
    <location>
        <begin position="53"/>
        <end position="54"/>
    </location>
    <ligand>
        <name>NAD(+)</name>
        <dbReference type="ChEBI" id="CHEBI:57540"/>
    </ligand>
</feature>
<comment type="catalytic activity">
    <reaction evidence="5 6">
        <text>NAD(+) + ATP = ADP + NADP(+) + H(+)</text>
        <dbReference type="Rhea" id="RHEA:18629"/>
        <dbReference type="ChEBI" id="CHEBI:15378"/>
        <dbReference type="ChEBI" id="CHEBI:30616"/>
        <dbReference type="ChEBI" id="CHEBI:57540"/>
        <dbReference type="ChEBI" id="CHEBI:58349"/>
        <dbReference type="ChEBI" id="CHEBI:456216"/>
        <dbReference type="EC" id="2.7.1.23"/>
    </reaction>
</comment>
<dbReference type="Pfam" id="PF01513">
    <property type="entry name" value="NAD_kinase"/>
    <property type="match status" value="1"/>
</dbReference>